<dbReference type="eggNOG" id="COG2833">
    <property type="taxonomic scope" value="Bacteria"/>
</dbReference>
<dbReference type="OrthoDB" id="9778629at2"/>
<proteinExistence type="predicted"/>
<comment type="caution">
    <text evidence="1">The sequence shown here is derived from an EMBL/GenBank/DDBJ whole genome shotgun (WGS) entry which is preliminary data.</text>
</comment>
<reference evidence="1 2" key="1">
    <citation type="journal article" date="2011" name="EMBO J.">
        <title>Structural diversity of bacterial flagellar motors.</title>
        <authorList>
            <person name="Chen S."/>
            <person name="Beeby M."/>
            <person name="Murphy G.E."/>
            <person name="Leadbetter J.R."/>
            <person name="Hendrixson D.R."/>
            <person name="Briegel A."/>
            <person name="Li Z."/>
            <person name="Shi J."/>
            <person name="Tocheva E.I."/>
            <person name="Muller A."/>
            <person name="Dobro M.J."/>
            <person name="Jensen G.J."/>
        </authorList>
    </citation>
    <scope>NUCLEOTIDE SEQUENCE [LARGE SCALE GENOMIC DNA]</scope>
    <source>
        <strain evidence="1 2">ATCC 19624</strain>
    </source>
</reference>
<sequence length="50" mass="5566">CAQRGLDPVRTYAELTTRYQAPRLKRPFNLDARRAAGFSEAELDALQATG</sequence>
<keyword evidence="2" id="KW-1185">Reference proteome</keyword>
<dbReference type="Pfam" id="PF04305">
    <property type="entry name" value="DUF455"/>
    <property type="match status" value="1"/>
</dbReference>
<dbReference type="InterPro" id="IPR007402">
    <property type="entry name" value="DUF455"/>
</dbReference>
<dbReference type="AlphaFoldDB" id="F3KQB7"/>
<dbReference type="RefSeq" id="WP_006296614.1">
    <property type="nucleotide sequence ID" value="NZ_AEGR01000034.1"/>
</dbReference>
<name>F3KQB7_9BURK</name>
<evidence type="ECO:0000313" key="2">
    <source>
        <dbReference type="Proteomes" id="UP000016368"/>
    </source>
</evidence>
<gene>
    <name evidence="1" type="ORF">HGR_03157</name>
</gene>
<evidence type="ECO:0000313" key="1">
    <source>
        <dbReference type="EMBL" id="EGI78027.1"/>
    </source>
</evidence>
<accession>F3KQB7</accession>
<organism evidence="1 2">
    <name type="scientific">Hylemonella gracilis ATCC 19624</name>
    <dbReference type="NCBI Taxonomy" id="887062"/>
    <lineage>
        <taxon>Bacteria</taxon>
        <taxon>Pseudomonadati</taxon>
        <taxon>Pseudomonadota</taxon>
        <taxon>Betaproteobacteria</taxon>
        <taxon>Burkholderiales</taxon>
        <taxon>Comamonadaceae</taxon>
        <taxon>Hylemonella</taxon>
    </lineage>
</organism>
<feature type="non-terminal residue" evidence="1">
    <location>
        <position position="1"/>
    </location>
</feature>
<dbReference type="EMBL" id="AEGR01000034">
    <property type="protein sequence ID" value="EGI78027.1"/>
    <property type="molecule type" value="Genomic_DNA"/>
</dbReference>
<dbReference type="STRING" id="887062.HGR_03157"/>
<protein>
    <submittedName>
        <fullName evidence="1">Uncharacterized protein</fullName>
    </submittedName>
</protein>
<dbReference type="Proteomes" id="UP000016368">
    <property type="component" value="Unassembled WGS sequence"/>
</dbReference>